<accession>A0ABU0CQR8</accession>
<keyword evidence="8" id="KW-1185">Reference proteome</keyword>
<dbReference type="EMBL" id="JAUSUQ010000003">
    <property type="protein sequence ID" value="MDQ0338433.1"/>
    <property type="molecule type" value="Genomic_DNA"/>
</dbReference>
<evidence type="ECO:0000256" key="5">
    <source>
        <dbReference type="RuleBase" id="RU361157"/>
    </source>
</evidence>
<feature type="domain" description="ABC transmembrane type-2" evidence="6">
    <location>
        <begin position="59"/>
        <end position="160"/>
    </location>
</feature>
<evidence type="ECO:0000259" key="6">
    <source>
        <dbReference type="PROSITE" id="PS51012"/>
    </source>
</evidence>
<evidence type="ECO:0000256" key="3">
    <source>
        <dbReference type="ARBA" id="ARBA00022989"/>
    </source>
</evidence>
<dbReference type="Pfam" id="PF01061">
    <property type="entry name" value="ABC2_membrane"/>
    <property type="match status" value="1"/>
</dbReference>
<keyword evidence="5" id="KW-1003">Cell membrane</keyword>
<evidence type="ECO:0000256" key="1">
    <source>
        <dbReference type="ARBA" id="ARBA00004141"/>
    </source>
</evidence>
<feature type="transmembrane region" description="Helical" evidence="5">
    <location>
        <begin position="20"/>
        <end position="40"/>
    </location>
</feature>
<comment type="similarity">
    <text evidence="5">Belongs to the ABC-2 integral membrane protein family.</text>
</comment>
<dbReference type="PROSITE" id="PS51012">
    <property type="entry name" value="ABC_TM2"/>
    <property type="match status" value="1"/>
</dbReference>
<keyword evidence="2 5" id="KW-0812">Transmembrane</keyword>
<comment type="caution">
    <text evidence="5">Lacks conserved residue(s) required for the propagation of feature annotation.</text>
</comment>
<protein>
    <recommendedName>
        <fullName evidence="5">Transport permease protein</fullName>
    </recommendedName>
</protein>
<keyword evidence="5" id="KW-0813">Transport</keyword>
<evidence type="ECO:0000313" key="8">
    <source>
        <dbReference type="Proteomes" id="UP001232445"/>
    </source>
</evidence>
<dbReference type="InterPro" id="IPR047817">
    <property type="entry name" value="ABC2_TM_bact-type"/>
</dbReference>
<dbReference type="PRINTS" id="PR00164">
    <property type="entry name" value="ABC2TRNSPORT"/>
</dbReference>
<dbReference type="PANTHER" id="PTHR43027">
    <property type="entry name" value="DOXORUBICIN RESISTANCE ABC TRANSPORTER PERMEASE PROTEIN DRRC-RELATED"/>
    <property type="match status" value="1"/>
</dbReference>
<dbReference type="InterPro" id="IPR013525">
    <property type="entry name" value="ABC2_TM"/>
</dbReference>
<dbReference type="InterPro" id="IPR000412">
    <property type="entry name" value="ABC_2_transport"/>
</dbReference>
<name>A0ABU0CQR8_9BACI</name>
<comment type="subcellular location">
    <subcellularLocation>
        <location evidence="5">Cell membrane</location>
        <topology evidence="5">Multi-pass membrane protein</topology>
    </subcellularLocation>
    <subcellularLocation>
        <location evidence="1">Membrane</location>
        <topology evidence="1">Multi-pass membrane protein</topology>
    </subcellularLocation>
</comment>
<dbReference type="PANTHER" id="PTHR43027:SF2">
    <property type="entry name" value="TRANSPORT PERMEASE PROTEIN"/>
    <property type="match status" value="1"/>
</dbReference>
<proteinExistence type="inferred from homology"/>
<feature type="transmembrane region" description="Helical" evidence="5">
    <location>
        <begin position="78"/>
        <end position="98"/>
    </location>
</feature>
<gene>
    <name evidence="7" type="ORF">J2S00_001217</name>
</gene>
<sequence>MPDERFCPISPVSLGAHMVYGLIVFLFSALVIAGFGWLFFDLNRPVYSGSVVLALIIPIFALFPFGMFVTSLARNNRAAAAISSLLLNLMLFLSGATFPLEMMPVFLQHVAKLLPLYYVVDLLRQTWNSTPITDQMLSVFVLIGIGVVSSVLAAKFFRWSN</sequence>
<reference evidence="7 8" key="1">
    <citation type="submission" date="2023-07" db="EMBL/GenBank/DDBJ databases">
        <title>Genomic Encyclopedia of Type Strains, Phase IV (KMG-IV): sequencing the most valuable type-strain genomes for metagenomic binning, comparative biology and taxonomic classification.</title>
        <authorList>
            <person name="Goeker M."/>
        </authorList>
    </citation>
    <scope>NUCLEOTIDE SEQUENCE [LARGE SCALE GENOMIC DNA]</scope>
    <source>
        <strain evidence="7 8">DSM 17740</strain>
    </source>
</reference>
<dbReference type="Proteomes" id="UP001232445">
    <property type="component" value="Unassembled WGS sequence"/>
</dbReference>
<evidence type="ECO:0000256" key="2">
    <source>
        <dbReference type="ARBA" id="ARBA00022692"/>
    </source>
</evidence>
<dbReference type="RefSeq" id="WP_307336734.1">
    <property type="nucleotide sequence ID" value="NZ_JAUSUQ010000003.1"/>
</dbReference>
<feature type="transmembrane region" description="Helical" evidence="5">
    <location>
        <begin position="136"/>
        <end position="157"/>
    </location>
</feature>
<dbReference type="InterPro" id="IPR052902">
    <property type="entry name" value="ABC-2_transporter"/>
</dbReference>
<keyword evidence="3 5" id="KW-1133">Transmembrane helix</keyword>
<evidence type="ECO:0000256" key="4">
    <source>
        <dbReference type="ARBA" id="ARBA00023136"/>
    </source>
</evidence>
<keyword evidence="4 5" id="KW-0472">Membrane</keyword>
<comment type="caution">
    <text evidence="7">The sequence shown here is derived from an EMBL/GenBank/DDBJ whole genome shotgun (WGS) entry which is preliminary data.</text>
</comment>
<feature type="transmembrane region" description="Helical" evidence="5">
    <location>
        <begin position="46"/>
        <end position="66"/>
    </location>
</feature>
<evidence type="ECO:0000313" key="7">
    <source>
        <dbReference type="EMBL" id="MDQ0338433.1"/>
    </source>
</evidence>
<organism evidence="7 8">
    <name type="scientific">Caldalkalibacillus uzonensis</name>
    <dbReference type="NCBI Taxonomy" id="353224"/>
    <lineage>
        <taxon>Bacteria</taxon>
        <taxon>Bacillati</taxon>
        <taxon>Bacillota</taxon>
        <taxon>Bacilli</taxon>
        <taxon>Bacillales</taxon>
        <taxon>Bacillaceae</taxon>
        <taxon>Caldalkalibacillus</taxon>
    </lineage>
</organism>